<dbReference type="PANTHER" id="PTHR43415:SF3">
    <property type="entry name" value="GNAT-FAMILY ACETYLTRANSFERASE"/>
    <property type="match status" value="1"/>
</dbReference>
<dbReference type="InterPro" id="IPR000182">
    <property type="entry name" value="GNAT_dom"/>
</dbReference>
<dbReference type="RefSeq" id="WP_318651408.1">
    <property type="nucleotide sequence ID" value="NZ_CP137852.1"/>
</dbReference>
<dbReference type="SUPFAM" id="SSF55729">
    <property type="entry name" value="Acyl-CoA N-acyltransferases (Nat)"/>
    <property type="match status" value="1"/>
</dbReference>
<feature type="domain" description="N-acetyltransferase" evidence="1">
    <location>
        <begin position="10"/>
        <end position="174"/>
    </location>
</feature>
<dbReference type="EMBL" id="CP137852">
    <property type="protein sequence ID" value="WPB87456.1"/>
    <property type="molecule type" value="Genomic_DNA"/>
</dbReference>
<evidence type="ECO:0000259" key="1">
    <source>
        <dbReference type="PROSITE" id="PS51186"/>
    </source>
</evidence>
<name>A0ABZ0PQK3_9PROT</name>
<evidence type="ECO:0000313" key="2">
    <source>
        <dbReference type="EMBL" id="WPB87456.1"/>
    </source>
</evidence>
<accession>A0ABZ0PQK3</accession>
<dbReference type="Gene3D" id="3.40.630.30">
    <property type="match status" value="1"/>
</dbReference>
<keyword evidence="3" id="KW-1185">Reference proteome</keyword>
<dbReference type="PROSITE" id="PS51186">
    <property type="entry name" value="GNAT"/>
    <property type="match status" value="1"/>
</dbReference>
<dbReference type="InterPro" id="IPR016181">
    <property type="entry name" value="Acyl_CoA_acyltransferase"/>
</dbReference>
<sequence length="186" mass="20464">MTLGLIRAEFLLRDVTLADAPTLFAWRCAPRIAEMMLQPRPTSFEAHLGYLRGVLASSDTHALYVLEHRGRPVGHVGLKLSPEDAGTGDWTIYLGEMDAPRGSGFALGVLALDRIFERPGFALLRTRILRRNALSQRLHVRLGFTREAEAEASAAEPVGIWSLTAAAWKPHRITAFHAAFRAAQPG</sequence>
<dbReference type="Proteomes" id="UP001305521">
    <property type="component" value="Chromosome"/>
</dbReference>
<dbReference type="Pfam" id="PF13302">
    <property type="entry name" value="Acetyltransf_3"/>
    <property type="match status" value="1"/>
</dbReference>
<reference evidence="2 3" key="1">
    <citation type="submission" date="2023-11" db="EMBL/GenBank/DDBJ databases">
        <title>Arctic aerobic anoxygenic photoheterotroph Sediminicoccus rosea KRV36 adapts its photosynthesis to long days of polar summer.</title>
        <authorList>
            <person name="Tomasch J."/>
            <person name="Kopejtka K."/>
            <person name="Bily T."/>
            <person name="Gardiner A.T."/>
            <person name="Gardian Z."/>
            <person name="Shivaramu S."/>
            <person name="Koblizek M."/>
            <person name="Engelhardt F."/>
            <person name="Kaftan D."/>
        </authorList>
    </citation>
    <scope>NUCLEOTIDE SEQUENCE [LARGE SCALE GENOMIC DNA]</scope>
    <source>
        <strain evidence="2 3">R-30</strain>
    </source>
</reference>
<gene>
    <name evidence="2" type="ORF">R9Z33_11365</name>
</gene>
<protein>
    <submittedName>
        <fullName evidence="2">GNAT family N-acetyltransferase</fullName>
    </submittedName>
</protein>
<evidence type="ECO:0000313" key="3">
    <source>
        <dbReference type="Proteomes" id="UP001305521"/>
    </source>
</evidence>
<dbReference type="PANTHER" id="PTHR43415">
    <property type="entry name" value="SPERMIDINE N(1)-ACETYLTRANSFERASE"/>
    <property type="match status" value="1"/>
</dbReference>
<proteinExistence type="predicted"/>
<organism evidence="2 3">
    <name type="scientific">Sediminicoccus rosea</name>
    <dbReference type="NCBI Taxonomy" id="1225128"/>
    <lineage>
        <taxon>Bacteria</taxon>
        <taxon>Pseudomonadati</taxon>
        <taxon>Pseudomonadota</taxon>
        <taxon>Alphaproteobacteria</taxon>
        <taxon>Acetobacterales</taxon>
        <taxon>Roseomonadaceae</taxon>
        <taxon>Sediminicoccus</taxon>
    </lineage>
</organism>